<dbReference type="AlphaFoldDB" id="A0A239PGS1"/>
<evidence type="ECO:0000313" key="7">
    <source>
        <dbReference type="EMBL" id="SNT66271.1"/>
    </source>
</evidence>
<dbReference type="EMBL" id="FZPH01000036">
    <property type="protein sequence ID" value="SNT66271.1"/>
    <property type="molecule type" value="Genomic_DNA"/>
</dbReference>
<feature type="transmembrane region" description="Helical" evidence="6">
    <location>
        <begin position="22"/>
        <end position="46"/>
    </location>
</feature>
<sequence>MTRSIVGVARGLDRKTLSGPELTSFALTAAAPLTAVVGGIGGALAATGITGIALAFVGATVGLLLFAAAYTSMAPHLPHTAPLYAFVAQGLGPARGLAAAFVVLVGYNGIQVCLYGLLGLQLAAMPFGVEWWVWALLAWALIGVLGRLHVRDAALVLKWFLGVEMFVVIAFCVAALANPARGSLDLSPLSPSNVAGPGAGFVIALVIASFTGFETAAAYAEEARTPRLTAAATFTALLALGGMLTVASVAMVNAVGPRTSDAGPEVVYQVLDQAFGPVVSGLSRILLVTSILAAGLSFHQAVARYTFALAREGALPPALAAVRGIGVPIGGSRGQNAVGLMVIVGCAVAGVDANQLFSVGAAGAALCLISVMGLTCVGIIAFHRKGKVEGGRVGMWPAKVAPILGGLAMAVIFVVMLTNADALVLGPSDDPAQAPMGWILISVIAAVAIAGLVRGWWLQKRHPDVAGALGKARDPLREVHNRYSSVEI</sequence>
<feature type="transmembrane region" description="Helical" evidence="6">
    <location>
        <begin position="403"/>
        <end position="425"/>
    </location>
</feature>
<accession>A0A239PGS1</accession>
<evidence type="ECO:0000256" key="6">
    <source>
        <dbReference type="SAM" id="Phobius"/>
    </source>
</evidence>
<evidence type="ECO:0000256" key="1">
    <source>
        <dbReference type="ARBA" id="ARBA00004651"/>
    </source>
</evidence>
<name>A0A239PGS1_9ACTN</name>
<dbReference type="PIRSF" id="PIRSF006060">
    <property type="entry name" value="AA_transporter"/>
    <property type="match status" value="1"/>
</dbReference>
<evidence type="ECO:0000313" key="8">
    <source>
        <dbReference type="Proteomes" id="UP000198362"/>
    </source>
</evidence>
<dbReference type="PANTHER" id="PTHR42770:SF16">
    <property type="entry name" value="AMINO ACID PERMEASE"/>
    <property type="match status" value="1"/>
</dbReference>
<feature type="transmembrane region" description="Helical" evidence="6">
    <location>
        <begin position="274"/>
        <end position="296"/>
    </location>
</feature>
<feature type="transmembrane region" description="Helical" evidence="6">
    <location>
        <begin position="131"/>
        <end position="148"/>
    </location>
</feature>
<evidence type="ECO:0000256" key="3">
    <source>
        <dbReference type="ARBA" id="ARBA00022692"/>
    </source>
</evidence>
<keyword evidence="4 6" id="KW-1133">Transmembrane helix</keyword>
<evidence type="ECO:0000256" key="2">
    <source>
        <dbReference type="ARBA" id="ARBA00022475"/>
    </source>
</evidence>
<protein>
    <submittedName>
        <fullName evidence="7">Amino acid transporter</fullName>
    </submittedName>
</protein>
<keyword evidence="2" id="KW-1003">Cell membrane</keyword>
<gene>
    <name evidence="7" type="ORF">SAMN05421812_13618</name>
</gene>
<feature type="transmembrane region" description="Helical" evidence="6">
    <location>
        <begin position="437"/>
        <end position="457"/>
    </location>
</feature>
<organism evidence="7 8">
    <name type="scientific">Asanoa hainanensis</name>
    <dbReference type="NCBI Taxonomy" id="560556"/>
    <lineage>
        <taxon>Bacteria</taxon>
        <taxon>Bacillati</taxon>
        <taxon>Actinomycetota</taxon>
        <taxon>Actinomycetes</taxon>
        <taxon>Micromonosporales</taxon>
        <taxon>Micromonosporaceae</taxon>
        <taxon>Asanoa</taxon>
    </lineage>
</organism>
<dbReference type="InterPro" id="IPR002293">
    <property type="entry name" value="AA/rel_permease1"/>
</dbReference>
<feature type="transmembrane region" description="Helical" evidence="6">
    <location>
        <begin position="337"/>
        <end position="357"/>
    </location>
</feature>
<dbReference type="Gene3D" id="1.20.1740.10">
    <property type="entry name" value="Amino acid/polyamine transporter I"/>
    <property type="match status" value="1"/>
</dbReference>
<keyword evidence="3 6" id="KW-0812">Transmembrane</keyword>
<reference evidence="7 8" key="1">
    <citation type="submission" date="2017-06" db="EMBL/GenBank/DDBJ databases">
        <authorList>
            <person name="Kim H.J."/>
            <person name="Triplett B.A."/>
        </authorList>
    </citation>
    <scope>NUCLEOTIDE SEQUENCE [LARGE SCALE GENOMIC DNA]</scope>
    <source>
        <strain evidence="7 8">CGMCC 4.5593</strain>
    </source>
</reference>
<comment type="subcellular location">
    <subcellularLocation>
        <location evidence="1">Cell membrane</location>
        <topology evidence="1">Multi-pass membrane protein</topology>
    </subcellularLocation>
</comment>
<feature type="transmembrane region" description="Helical" evidence="6">
    <location>
        <begin position="231"/>
        <end position="254"/>
    </location>
</feature>
<dbReference type="GO" id="GO:0022857">
    <property type="term" value="F:transmembrane transporter activity"/>
    <property type="evidence" value="ECO:0007669"/>
    <property type="project" value="InterPro"/>
</dbReference>
<dbReference type="OrthoDB" id="3404850at2"/>
<feature type="transmembrane region" description="Helical" evidence="6">
    <location>
        <begin position="197"/>
        <end position="219"/>
    </location>
</feature>
<dbReference type="RefSeq" id="WP_089256116.1">
    <property type="nucleotide sequence ID" value="NZ_FZPH01000036.1"/>
</dbReference>
<feature type="transmembrane region" description="Helical" evidence="6">
    <location>
        <begin position="52"/>
        <end position="73"/>
    </location>
</feature>
<dbReference type="InterPro" id="IPR050367">
    <property type="entry name" value="APC_superfamily"/>
</dbReference>
<feature type="transmembrane region" description="Helical" evidence="6">
    <location>
        <begin position="94"/>
        <end position="119"/>
    </location>
</feature>
<feature type="transmembrane region" description="Helical" evidence="6">
    <location>
        <begin position="363"/>
        <end position="382"/>
    </location>
</feature>
<evidence type="ECO:0000256" key="5">
    <source>
        <dbReference type="ARBA" id="ARBA00023136"/>
    </source>
</evidence>
<dbReference type="Proteomes" id="UP000198362">
    <property type="component" value="Unassembled WGS sequence"/>
</dbReference>
<evidence type="ECO:0000256" key="4">
    <source>
        <dbReference type="ARBA" id="ARBA00022989"/>
    </source>
</evidence>
<keyword evidence="5 6" id="KW-0472">Membrane</keyword>
<dbReference type="PANTHER" id="PTHR42770">
    <property type="entry name" value="AMINO ACID TRANSPORTER-RELATED"/>
    <property type="match status" value="1"/>
</dbReference>
<feature type="transmembrane region" description="Helical" evidence="6">
    <location>
        <begin position="155"/>
        <end position="177"/>
    </location>
</feature>
<dbReference type="GO" id="GO:0005886">
    <property type="term" value="C:plasma membrane"/>
    <property type="evidence" value="ECO:0007669"/>
    <property type="project" value="UniProtKB-SubCell"/>
</dbReference>
<dbReference type="Pfam" id="PF13520">
    <property type="entry name" value="AA_permease_2"/>
    <property type="match status" value="1"/>
</dbReference>
<keyword evidence="8" id="KW-1185">Reference proteome</keyword>
<proteinExistence type="predicted"/>